<feature type="transmembrane region" description="Helical" evidence="1">
    <location>
        <begin position="12"/>
        <end position="30"/>
    </location>
</feature>
<keyword evidence="1" id="KW-0472">Membrane</keyword>
<evidence type="ECO:0000313" key="2">
    <source>
        <dbReference type="EMBL" id="ETW33767.1"/>
    </source>
</evidence>
<organism evidence="2 3">
    <name type="scientific">Plasmodium falciparum Tanzania</name>
    <name type="common">2000708</name>
    <dbReference type="NCBI Taxonomy" id="1036725"/>
    <lineage>
        <taxon>Eukaryota</taxon>
        <taxon>Sar</taxon>
        <taxon>Alveolata</taxon>
        <taxon>Apicomplexa</taxon>
        <taxon>Aconoidasida</taxon>
        <taxon>Haemosporida</taxon>
        <taxon>Plasmodiidae</taxon>
        <taxon>Plasmodium</taxon>
        <taxon>Plasmodium (Laverania)</taxon>
    </lineage>
</organism>
<evidence type="ECO:0000256" key="1">
    <source>
        <dbReference type="SAM" id="Phobius"/>
    </source>
</evidence>
<protein>
    <submittedName>
        <fullName evidence="2">Uncharacterized protein</fullName>
    </submittedName>
</protein>
<reference evidence="2 3" key="1">
    <citation type="submission" date="2013-02" db="EMBL/GenBank/DDBJ databases">
        <title>The Genome Annotation of Plasmodium falciparum Tanzania (2000708).</title>
        <authorList>
            <consortium name="The Broad Institute Genome Sequencing Platform"/>
            <consortium name="The Broad Institute Genome Sequencing Center for Infectious Disease"/>
            <person name="Neafsey D."/>
            <person name="Hoffman S."/>
            <person name="Volkman S."/>
            <person name="Rosenthal P."/>
            <person name="Walker B."/>
            <person name="Young S.K."/>
            <person name="Zeng Q."/>
            <person name="Gargeya S."/>
            <person name="Fitzgerald M."/>
            <person name="Haas B."/>
            <person name="Abouelleil A."/>
            <person name="Allen A.W."/>
            <person name="Alvarado L."/>
            <person name="Arachchi H.M."/>
            <person name="Berlin A.M."/>
            <person name="Chapman S.B."/>
            <person name="Gainer-Dewar J."/>
            <person name="Goldberg J."/>
            <person name="Griggs A."/>
            <person name="Gujja S."/>
            <person name="Hansen M."/>
            <person name="Howarth C."/>
            <person name="Imamovic A."/>
            <person name="Ireland A."/>
            <person name="Larimer J."/>
            <person name="McCowan C."/>
            <person name="Murphy C."/>
            <person name="Pearson M."/>
            <person name="Poon T.W."/>
            <person name="Priest M."/>
            <person name="Roberts A."/>
            <person name="Saif S."/>
            <person name="Shea T."/>
            <person name="Sisk P."/>
            <person name="Sykes S."/>
            <person name="Wortman J."/>
            <person name="Nusbaum C."/>
            <person name="Birren B."/>
        </authorList>
    </citation>
    <scope>NUCLEOTIDE SEQUENCE [LARGE SCALE GENOMIC DNA]</scope>
    <source>
        <strain evidence="3">Tanzania (2000708)</strain>
    </source>
</reference>
<reference evidence="2 3" key="2">
    <citation type="submission" date="2013-02" db="EMBL/GenBank/DDBJ databases">
        <title>The Genome Sequence of Plasmodium falciparum Tanzania (2000708).</title>
        <authorList>
            <consortium name="The Broad Institute Genome Sequencing Platform"/>
            <consortium name="The Broad Institute Genome Sequencing Center for Infectious Disease"/>
            <person name="Neafsey D."/>
            <person name="Cheeseman I."/>
            <person name="Volkman S."/>
            <person name="Adams J."/>
            <person name="Walker B."/>
            <person name="Young S.K."/>
            <person name="Zeng Q."/>
            <person name="Gargeya S."/>
            <person name="Fitzgerald M."/>
            <person name="Haas B."/>
            <person name="Abouelleil A."/>
            <person name="Alvarado L."/>
            <person name="Arachchi H.M."/>
            <person name="Berlin A.M."/>
            <person name="Chapman S.B."/>
            <person name="Dewar J."/>
            <person name="Goldberg J."/>
            <person name="Griggs A."/>
            <person name="Gujja S."/>
            <person name="Hansen M."/>
            <person name="Howarth C."/>
            <person name="Imamovic A."/>
            <person name="Larimer J."/>
            <person name="McCowan C."/>
            <person name="Murphy C."/>
            <person name="Neiman D."/>
            <person name="Pearson M."/>
            <person name="Priest M."/>
            <person name="Roberts A."/>
            <person name="Saif S."/>
            <person name="Shea T."/>
            <person name="Sisk P."/>
            <person name="Sykes S."/>
            <person name="Wortman J."/>
            <person name="Nusbaum C."/>
            <person name="Birren B."/>
        </authorList>
    </citation>
    <scope>NUCLEOTIDE SEQUENCE [LARGE SCALE GENOMIC DNA]</scope>
    <source>
        <strain evidence="3">Tanzania (2000708)</strain>
    </source>
</reference>
<keyword evidence="1" id="KW-1133">Transmembrane helix</keyword>
<gene>
    <name evidence="2" type="ORF">PFTANZ_05529</name>
</gene>
<accession>A0A024VZA5</accession>
<sequence>MVINRKDIKLNIILCTFMVVSYYHLNLLIISNNICYNCNKIVNLLRKKKKKIQILITNEQTFINIKKN</sequence>
<name>A0A024VZA5_PLAFA</name>
<dbReference type="EMBL" id="KI926561">
    <property type="protein sequence ID" value="ETW33767.1"/>
    <property type="molecule type" value="Genomic_DNA"/>
</dbReference>
<keyword evidence="1" id="KW-0812">Transmembrane</keyword>
<dbReference type="AlphaFoldDB" id="A0A024VZA5"/>
<evidence type="ECO:0000313" key="3">
    <source>
        <dbReference type="Proteomes" id="UP000030708"/>
    </source>
</evidence>
<dbReference type="Proteomes" id="UP000030708">
    <property type="component" value="Unassembled WGS sequence"/>
</dbReference>
<proteinExistence type="predicted"/>